<name>A0A1F4ZT70_9BACT</name>
<organism evidence="1 2">
    <name type="scientific">Candidatus Amesbacteria bacterium RIFOXYB1_FULL_44_23</name>
    <dbReference type="NCBI Taxonomy" id="1797263"/>
    <lineage>
        <taxon>Bacteria</taxon>
        <taxon>Candidatus Amesiibacteriota</taxon>
    </lineage>
</organism>
<sequence>MKQNEAEARLIKAEQTRNNLASIVCLGWIAAIRQSQQIFDDPQVSLETRSKAGLIMLVAGEDWAFRAGYQRRKILNRQLIEPLYRWFDESTQGPEDVLQEVEMERMKKRIRDGEPGIKEELEVWTDSSQKAVLWARLALRENNVSMMQRAVTLQQQYDNPDRLAVLKRWQSEMANPGKIKVKELVTKIVYGVVAEIIPWGLLGIKDLSK</sequence>
<accession>A0A1F4ZT70</accession>
<dbReference type="Proteomes" id="UP000176424">
    <property type="component" value="Unassembled WGS sequence"/>
</dbReference>
<reference evidence="1 2" key="1">
    <citation type="journal article" date="2016" name="Nat. Commun.">
        <title>Thousands of microbial genomes shed light on interconnected biogeochemical processes in an aquifer system.</title>
        <authorList>
            <person name="Anantharaman K."/>
            <person name="Brown C.T."/>
            <person name="Hug L.A."/>
            <person name="Sharon I."/>
            <person name="Castelle C.J."/>
            <person name="Probst A.J."/>
            <person name="Thomas B.C."/>
            <person name="Singh A."/>
            <person name="Wilkins M.J."/>
            <person name="Karaoz U."/>
            <person name="Brodie E.L."/>
            <person name="Williams K.H."/>
            <person name="Hubbard S.S."/>
            <person name="Banfield J.F."/>
        </authorList>
    </citation>
    <scope>NUCLEOTIDE SEQUENCE [LARGE SCALE GENOMIC DNA]</scope>
</reference>
<dbReference type="AlphaFoldDB" id="A0A1F4ZT70"/>
<gene>
    <name evidence="1" type="ORF">A2397_00030</name>
</gene>
<protein>
    <submittedName>
        <fullName evidence="1">Uncharacterized protein</fullName>
    </submittedName>
</protein>
<evidence type="ECO:0000313" key="2">
    <source>
        <dbReference type="Proteomes" id="UP000176424"/>
    </source>
</evidence>
<comment type="caution">
    <text evidence="1">The sequence shown here is derived from an EMBL/GenBank/DDBJ whole genome shotgun (WGS) entry which is preliminary data.</text>
</comment>
<proteinExistence type="predicted"/>
<evidence type="ECO:0000313" key="1">
    <source>
        <dbReference type="EMBL" id="OGD09016.1"/>
    </source>
</evidence>
<dbReference type="STRING" id="1797263.A2397_00030"/>
<dbReference type="EMBL" id="MEXR01000042">
    <property type="protein sequence ID" value="OGD09016.1"/>
    <property type="molecule type" value="Genomic_DNA"/>
</dbReference>